<dbReference type="KEGG" id="pfm:Pyrfu_0635"/>
<dbReference type="Proteomes" id="UP000001037">
    <property type="component" value="Chromosome"/>
</dbReference>
<dbReference type="STRING" id="694429.Pyrfu_0635"/>
<evidence type="ECO:0000313" key="1">
    <source>
        <dbReference type="EMBL" id="AEM38504.1"/>
    </source>
</evidence>
<dbReference type="InterPro" id="IPR057621">
    <property type="entry name" value="Khk_prokaryotic"/>
</dbReference>
<sequence length="296" mass="31701">MFPGFEELLEAMRETASYGGGNILVRGVIRPGGNAGNTARVLAALGRRVVLGLVGSEQLASIARVMMPGVEVVRLGGWGECFSSIVEVEARERLVNLMFSDKGCLSAIGRDERIVERLEALIRERGFSAAAAVNIAAWGEPGSLSRLLNGLEILVLDTSDVRGRDPRRLLEALASYRASRLTILSMNENEAAYFSLHLGAGSPAETVERLAEFLGYTVCLHTPRFALCQPGDIRVDNMFYVDNPATSTGAGDAWNAGLLDALTRGLDLESAVLHAHRVASCYVAKGAPCTRSQLPG</sequence>
<dbReference type="Pfam" id="PF25270">
    <property type="entry name" value="Khk"/>
    <property type="match status" value="1"/>
</dbReference>
<dbReference type="HOGENOM" id="CLU_938816_0_0_2"/>
<name>G0EHC9_PYRF1</name>
<dbReference type="SUPFAM" id="SSF53613">
    <property type="entry name" value="Ribokinase-like"/>
    <property type="match status" value="1"/>
</dbReference>
<keyword evidence="2" id="KW-1185">Reference proteome</keyword>
<organism evidence="1 2">
    <name type="scientific">Pyrolobus fumarii (strain DSM 11204 / 1A)</name>
    <dbReference type="NCBI Taxonomy" id="694429"/>
    <lineage>
        <taxon>Archaea</taxon>
        <taxon>Thermoproteota</taxon>
        <taxon>Thermoprotei</taxon>
        <taxon>Desulfurococcales</taxon>
        <taxon>Pyrodictiaceae</taxon>
        <taxon>Pyrolobus</taxon>
    </lineage>
</organism>
<dbReference type="AlphaFoldDB" id="G0EHC9"/>
<protein>
    <submittedName>
        <fullName evidence="1">PfkB domain protein</fullName>
    </submittedName>
</protein>
<dbReference type="Gene3D" id="3.40.1190.20">
    <property type="match status" value="1"/>
</dbReference>
<dbReference type="InParanoid" id="G0EHC9"/>
<dbReference type="InterPro" id="IPR029056">
    <property type="entry name" value="Ribokinase-like"/>
</dbReference>
<proteinExistence type="predicted"/>
<gene>
    <name evidence="1" type="ordered locus">Pyrfu_0635</name>
</gene>
<reference evidence="1 2" key="1">
    <citation type="journal article" date="2011" name="Stand. Genomic Sci.">
        <title>Complete genome sequence of the hyperthermophilic chemolithoautotroph Pyrolobus fumarii type strain (1A).</title>
        <authorList>
            <person name="Anderson I."/>
            <person name="Goker M."/>
            <person name="Nolan M."/>
            <person name="Lucas S."/>
            <person name="Hammon N."/>
            <person name="Deshpande S."/>
            <person name="Cheng J.F."/>
            <person name="Tapia R."/>
            <person name="Han C."/>
            <person name="Goodwin L."/>
            <person name="Pitluck S."/>
            <person name="Huntemann M."/>
            <person name="Liolios K."/>
            <person name="Ivanova N."/>
            <person name="Pagani I."/>
            <person name="Mavromatis K."/>
            <person name="Ovchinikova G."/>
            <person name="Pati A."/>
            <person name="Chen A."/>
            <person name="Palaniappan K."/>
            <person name="Land M."/>
            <person name="Hauser L."/>
            <person name="Brambilla E.M."/>
            <person name="Huber H."/>
            <person name="Yasawong M."/>
            <person name="Rohde M."/>
            <person name="Spring S."/>
            <person name="Abt B."/>
            <person name="Sikorski J."/>
            <person name="Wirth R."/>
            <person name="Detter J.C."/>
            <person name="Woyke T."/>
            <person name="Bristow J."/>
            <person name="Eisen J.A."/>
            <person name="Markowitz V."/>
            <person name="Hugenholtz P."/>
            <person name="Kyrpides N.C."/>
            <person name="Klenk H.P."/>
            <person name="Lapidus A."/>
        </authorList>
    </citation>
    <scope>NUCLEOTIDE SEQUENCE [LARGE SCALE GENOMIC DNA]</scope>
    <source>
        <strain evidence="2">DSM 11204 / 1A</strain>
    </source>
</reference>
<dbReference type="EMBL" id="CP002838">
    <property type="protein sequence ID" value="AEM38504.1"/>
    <property type="molecule type" value="Genomic_DNA"/>
</dbReference>
<dbReference type="eggNOG" id="arCOG00014">
    <property type="taxonomic scope" value="Archaea"/>
</dbReference>
<accession>G0EHC9</accession>
<evidence type="ECO:0000313" key="2">
    <source>
        <dbReference type="Proteomes" id="UP000001037"/>
    </source>
</evidence>